<dbReference type="InterPro" id="IPR029063">
    <property type="entry name" value="SAM-dependent_MTases_sf"/>
</dbReference>
<sequence>MRPAFMQVGVVMGIVLFVENMHCKGCAQHVVEAARSVLPDAEVSVDLSAKQVSIEPAPANPRQLLGAIVDAGYAARITRQEMDADFIARRSAARARLDAMNPHMGSKGDPNDPKGDQWFTKIYELAGEDAANVPWAALAPNSLLVDWLARQDVRKKRVLDVGCGLGDNAEAFAGAGARVSAFDYIDCAVAWAKRRFPDSSVDYRLADLFAPPKEWIGAFDLVHECYTLQTLREEMLPAAARALASMVAPGGRLLVISSAREREEPQTTPWRPLTRDEIESLAVDGLSLTAFDDIPQQGCLSRRWRAVLSR</sequence>
<evidence type="ECO:0000259" key="4">
    <source>
        <dbReference type="PROSITE" id="PS50846"/>
    </source>
</evidence>
<dbReference type="Pfam" id="PF13649">
    <property type="entry name" value="Methyltransf_25"/>
    <property type="match status" value="1"/>
</dbReference>
<dbReference type="Gene3D" id="3.30.70.100">
    <property type="match status" value="1"/>
</dbReference>
<dbReference type="CDD" id="cd02440">
    <property type="entry name" value="AdoMet_MTases"/>
    <property type="match status" value="1"/>
</dbReference>
<proteinExistence type="predicted"/>
<dbReference type="KEGG" id="mpar:F7D14_08575"/>
<evidence type="ECO:0000256" key="1">
    <source>
        <dbReference type="ARBA" id="ARBA00022603"/>
    </source>
</evidence>
<evidence type="ECO:0000313" key="5">
    <source>
        <dbReference type="EMBL" id="QGM97509.1"/>
    </source>
</evidence>
<dbReference type="SUPFAM" id="SSF55008">
    <property type="entry name" value="HMA, heavy metal-associated domain"/>
    <property type="match status" value="1"/>
</dbReference>
<name>A0A6B8M779_9HYPH</name>
<dbReference type="PANTHER" id="PTHR43464">
    <property type="entry name" value="METHYLTRANSFERASE"/>
    <property type="match status" value="1"/>
</dbReference>
<dbReference type="Pfam" id="PF00403">
    <property type="entry name" value="HMA"/>
    <property type="match status" value="1"/>
</dbReference>
<feature type="domain" description="HMA" evidence="4">
    <location>
        <begin position="12"/>
        <end position="76"/>
    </location>
</feature>
<keyword evidence="1 5" id="KW-0489">Methyltransferase</keyword>
<gene>
    <name evidence="5" type="ORF">F7D14_08575</name>
</gene>
<dbReference type="Proteomes" id="UP000422569">
    <property type="component" value="Chromosome"/>
</dbReference>
<dbReference type="AlphaFoldDB" id="A0A6B8M779"/>
<dbReference type="CDD" id="cd00371">
    <property type="entry name" value="HMA"/>
    <property type="match status" value="1"/>
</dbReference>
<dbReference type="SUPFAM" id="SSF53335">
    <property type="entry name" value="S-adenosyl-L-methionine-dependent methyltransferases"/>
    <property type="match status" value="1"/>
</dbReference>
<keyword evidence="3" id="KW-0949">S-adenosyl-L-methionine</keyword>
<dbReference type="GO" id="GO:0046872">
    <property type="term" value="F:metal ion binding"/>
    <property type="evidence" value="ECO:0007669"/>
    <property type="project" value="InterPro"/>
</dbReference>
<dbReference type="InterPro" id="IPR006121">
    <property type="entry name" value="HMA_dom"/>
</dbReference>
<evidence type="ECO:0000256" key="3">
    <source>
        <dbReference type="ARBA" id="ARBA00022691"/>
    </source>
</evidence>
<dbReference type="Gene3D" id="3.40.50.150">
    <property type="entry name" value="Vaccinia Virus protein VP39"/>
    <property type="match status" value="1"/>
</dbReference>
<dbReference type="InterPro" id="IPR036163">
    <property type="entry name" value="HMA_dom_sf"/>
</dbReference>
<reference evidence="5 6" key="1">
    <citation type="submission" date="2019-09" db="EMBL/GenBank/DDBJ databases">
        <title>Isolation and complete genome sequencing of Methylocystis species.</title>
        <authorList>
            <person name="Rumah B.L."/>
            <person name="Stead C.E."/>
            <person name="Stevens B.C."/>
            <person name="Minton N.P."/>
            <person name="Grosse-Honebrink A."/>
            <person name="Zhang Y."/>
        </authorList>
    </citation>
    <scope>NUCLEOTIDE SEQUENCE [LARGE SCALE GENOMIC DNA]</scope>
    <source>
        <strain evidence="5 6">BRCS2</strain>
    </source>
</reference>
<organism evidence="5 6">
    <name type="scientific">Methylocystis parvus</name>
    <dbReference type="NCBI Taxonomy" id="134"/>
    <lineage>
        <taxon>Bacteria</taxon>
        <taxon>Pseudomonadati</taxon>
        <taxon>Pseudomonadota</taxon>
        <taxon>Alphaproteobacteria</taxon>
        <taxon>Hyphomicrobiales</taxon>
        <taxon>Methylocystaceae</taxon>
        <taxon>Methylocystis</taxon>
    </lineage>
</organism>
<evidence type="ECO:0000256" key="2">
    <source>
        <dbReference type="ARBA" id="ARBA00022679"/>
    </source>
</evidence>
<protein>
    <submittedName>
        <fullName evidence="5">Methyltransferase domain-containing protein</fullName>
    </submittedName>
</protein>
<dbReference type="GO" id="GO:0008168">
    <property type="term" value="F:methyltransferase activity"/>
    <property type="evidence" value="ECO:0007669"/>
    <property type="project" value="UniProtKB-KW"/>
</dbReference>
<dbReference type="GO" id="GO:0032259">
    <property type="term" value="P:methylation"/>
    <property type="evidence" value="ECO:0007669"/>
    <property type="project" value="UniProtKB-KW"/>
</dbReference>
<dbReference type="InterPro" id="IPR041698">
    <property type="entry name" value="Methyltransf_25"/>
</dbReference>
<dbReference type="EMBL" id="CP044331">
    <property type="protein sequence ID" value="QGM97509.1"/>
    <property type="molecule type" value="Genomic_DNA"/>
</dbReference>
<dbReference type="PROSITE" id="PS50846">
    <property type="entry name" value="HMA_2"/>
    <property type="match status" value="1"/>
</dbReference>
<dbReference type="PANTHER" id="PTHR43464:SF19">
    <property type="entry name" value="UBIQUINONE BIOSYNTHESIS O-METHYLTRANSFERASE, MITOCHONDRIAL"/>
    <property type="match status" value="1"/>
</dbReference>
<accession>A0A6B8M779</accession>
<keyword evidence="2 5" id="KW-0808">Transferase</keyword>
<keyword evidence="6" id="KW-1185">Reference proteome</keyword>
<evidence type="ECO:0000313" key="6">
    <source>
        <dbReference type="Proteomes" id="UP000422569"/>
    </source>
</evidence>